<dbReference type="PRINTS" id="PR00258">
    <property type="entry name" value="SPERACTRCPTR"/>
</dbReference>
<evidence type="ECO:0000256" key="3">
    <source>
        <dbReference type="ARBA" id="ARBA00023157"/>
    </source>
</evidence>
<dbReference type="OrthoDB" id="536948at2759"/>
<dbReference type="EMBL" id="JADDUC020000259">
    <property type="protein sequence ID" value="KAI1229478.1"/>
    <property type="molecule type" value="Genomic_DNA"/>
</dbReference>
<dbReference type="EMBL" id="JADDUC010001256">
    <property type="protein sequence ID" value="KAG0112742.1"/>
    <property type="molecule type" value="Genomic_DNA"/>
</dbReference>
<keyword evidence="8" id="KW-1185">Reference proteome</keyword>
<evidence type="ECO:0000259" key="5">
    <source>
        <dbReference type="PROSITE" id="PS50287"/>
    </source>
</evidence>
<dbReference type="PROSITE" id="PS00420">
    <property type="entry name" value="SRCR_1"/>
    <property type="match status" value="1"/>
</dbReference>
<evidence type="ECO:0000313" key="8">
    <source>
        <dbReference type="Proteomes" id="UP000618051"/>
    </source>
</evidence>
<dbReference type="Gene3D" id="3.10.250.10">
    <property type="entry name" value="SRCR-like domain"/>
    <property type="match status" value="2"/>
</dbReference>
<reference evidence="6" key="1">
    <citation type="submission" date="2020-10" db="EMBL/GenBank/DDBJ databases">
        <title>Feather gene expression reveals the developmental basis of iridescence in African starlings.</title>
        <authorList>
            <person name="Rubenstein D.R."/>
        </authorList>
    </citation>
    <scope>NUCLEOTIDE SEQUENCE</scope>
    <source>
        <strain evidence="6">SS15</strain>
        <tissue evidence="6">Liver</tissue>
    </source>
</reference>
<dbReference type="SUPFAM" id="SSF56487">
    <property type="entry name" value="SRCR-like"/>
    <property type="match status" value="2"/>
</dbReference>
<feature type="non-terminal residue" evidence="6">
    <location>
        <position position="1"/>
    </location>
</feature>
<gene>
    <name evidence="7" type="ORF">IHE44_0007769</name>
    <name evidence="6" type="ORF">IHE44_002138</name>
</gene>
<evidence type="ECO:0000256" key="2">
    <source>
        <dbReference type="ARBA" id="ARBA00022737"/>
    </source>
</evidence>
<dbReference type="AlphaFoldDB" id="A0A835TLF4"/>
<feature type="disulfide bond" evidence="4">
    <location>
        <begin position="34"/>
        <end position="44"/>
    </location>
</feature>
<dbReference type="Proteomes" id="UP000618051">
    <property type="component" value="Unassembled WGS sequence"/>
</dbReference>
<evidence type="ECO:0000256" key="1">
    <source>
        <dbReference type="ARBA" id="ARBA00022729"/>
    </source>
</evidence>
<evidence type="ECO:0000313" key="6">
    <source>
        <dbReference type="EMBL" id="KAG0112742.1"/>
    </source>
</evidence>
<dbReference type="InterPro" id="IPR001190">
    <property type="entry name" value="SRCR"/>
</dbReference>
<evidence type="ECO:0000256" key="4">
    <source>
        <dbReference type="PROSITE-ProRule" id="PRU00196"/>
    </source>
</evidence>
<proteinExistence type="predicted"/>
<protein>
    <submittedName>
        <fullName evidence="6">Scavenger receptor cysteine-rich type 1 protein M130</fullName>
    </submittedName>
</protein>
<name>A0A835TLF4_9PASS</name>
<feature type="domain" description="SRCR" evidence="5">
    <location>
        <begin position="175"/>
        <end position="225"/>
    </location>
</feature>
<dbReference type="Pfam" id="PF00530">
    <property type="entry name" value="SRCR"/>
    <property type="match status" value="2"/>
</dbReference>
<keyword evidence="3 4" id="KW-1015">Disulfide bond</keyword>
<keyword evidence="1" id="KW-0732">Signal</keyword>
<dbReference type="InterPro" id="IPR036772">
    <property type="entry name" value="SRCR-like_dom_sf"/>
</dbReference>
<keyword evidence="2" id="KW-0677">Repeat</keyword>
<sequence>VICRSLGCGTALAAPGHARFGRGPDPIWLDGTHCTGEELTLAQCHLHTWGEHNCGHSEDAGVVCSGESAVLRCAQVGQVRQAEQVGSGEQRWDRWDRWAQVCSGETGVLRWDRCAQVCSGGTGGVRWDRCTQVRPVFPGVPRCTQVCPGVPRCTPVCPGVPHPRPSPAGADPPQVRLQGGPGPCSGQVQVLLNRTWLQVCGLTWGLPEAQVLCKQLGCGPALSAP</sequence>
<comment type="caution">
    <text evidence="4">Lacks conserved residue(s) required for the propagation of feature annotation.</text>
</comment>
<dbReference type="FunFam" id="3.10.250.10:FF:000057">
    <property type="entry name" value="Uncharacterized protein"/>
    <property type="match status" value="1"/>
</dbReference>
<reference evidence="7" key="3">
    <citation type="submission" date="2022-01" db="EMBL/GenBank/DDBJ databases">
        <authorList>
            <person name="Rubenstein D.R."/>
        </authorList>
    </citation>
    <scope>NUCLEOTIDE SEQUENCE</scope>
    <source>
        <strain evidence="7">SS15</strain>
        <tissue evidence="7">Liver</tissue>
    </source>
</reference>
<feature type="non-terminal residue" evidence="6">
    <location>
        <position position="225"/>
    </location>
</feature>
<evidence type="ECO:0000313" key="7">
    <source>
        <dbReference type="EMBL" id="KAI1229478.1"/>
    </source>
</evidence>
<dbReference type="SMART" id="SM00202">
    <property type="entry name" value="SR"/>
    <property type="match status" value="1"/>
</dbReference>
<feature type="domain" description="SRCR" evidence="5">
    <location>
        <begin position="1"/>
        <end position="65"/>
    </location>
</feature>
<dbReference type="PANTHER" id="PTHR19331:SF487">
    <property type="entry name" value="SOLUBLE SCAVENGER RECEPTOR CYSTEINE-RICH DOMAIN-CONTAINING PROTEIN SSC5D"/>
    <property type="match status" value="1"/>
</dbReference>
<dbReference type="PROSITE" id="PS50287">
    <property type="entry name" value="SRCR_2"/>
    <property type="match status" value="2"/>
</dbReference>
<feature type="disulfide bond" evidence="4">
    <location>
        <begin position="3"/>
        <end position="64"/>
    </location>
</feature>
<accession>A0A835TLF4</accession>
<comment type="caution">
    <text evidence="6">The sequence shown here is derived from an EMBL/GenBank/DDBJ whole genome shotgun (WGS) entry which is preliminary data.</text>
</comment>
<reference evidence="7 8" key="2">
    <citation type="journal article" date="2021" name="J. Hered.">
        <title>Feather Gene Expression Elucidates the Developmental Basis of Plumage Iridescence in African Starlings.</title>
        <authorList>
            <person name="Rubenstein D.R."/>
            <person name="Corvelo A."/>
            <person name="MacManes M.D."/>
            <person name="Maia R."/>
            <person name="Narzisi G."/>
            <person name="Rousaki A."/>
            <person name="Vandenabeele P."/>
            <person name="Shawkey M.D."/>
            <person name="Solomon J."/>
        </authorList>
    </citation>
    <scope>NUCLEOTIDE SEQUENCE [LARGE SCALE GENOMIC DNA]</scope>
    <source>
        <strain evidence="7">SS15</strain>
    </source>
</reference>
<organism evidence="6">
    <name type="scientific">Lamprotornis superbus</name>
    <dbReference type="NCBI Taxonomy" id="245042"/>
    <lineage>
        <taxon>Eukaryota</taxon>
        <taxon>Metazoa</taxon>
        <taxon>Chordata</taxon>
        <taxon>Craniata</taxon>
        <taxon>Vertebrata</taxon>
        <taxon>Euteleostomi</taxon>
        <taxon>Archelosauria</taxon>
        <taxon>Archosauria</taxon>
        <taxon>Dinosauria</taxon>
        <taxon>Saurischia</taxon>
        <taxon>Theropoda</taxon>
        <taxon>Coelurosauria</taxon>
        <taxon>Aves</taxon>
        <taxon>Neognathae</taxon>
        <taxon>Neoaves</taxon>
        <taxon>Telluraves</taxon>
        <taxon>Australaves</taxon>
        <taxon>Passeriformes</taxon>
        <taxon>Sturnidae</taxon>
        <taxon>Lamprotornis</taxon>
    </lineage>
</organism>
<dbReference type="PANTHER" id="PTHR19331">
    <property type="entry name" value="SCAVENGER RECEPTOR DOMAIN-CONTAINING"/>
    <property type="match status" value="1"/>
</dbReference>
<keyword evidence="6" id="KW-0675">Receptor</keyword>
<dbReference type="GO" id="GO:0016020">
    <property type="term" value="C:membrane"/>
    <property type="evidence" value="ECO:0007669"/>
    <property type="project" value="InterPro"/>
</dbReference>